<name>A0A0C3IUA4_PISTI</name>
<dbReference type="InterPro" id="IPR036140">
    <property type="entry name" value="PFN_sf"/>
</dbReference>
<dbReference type="PANTHER" id="PTHR11604">
    <property type="entry name" value="PROFILIN"/>
    <property type="match status" value="1"/>
</dbReference>
<dbReference type="CDD" id="cd00148">
    <property type="entry name" value="PROF"/>
    <property type="match status" value="1"/>
</dbReference>
<keyword evidence="3" id="KW-0963">Cytoplasm</keyword>
<dbReference type="Gene3D" id="3.30.450.30">
    <property type="entry name" value="Dynein light chain 2a, cytoplasmic"/>
    <property type="match status" value="1"/>
</dbReference>
<dbReference type="Pfam" id="PF00235">
    <property type="entry name" value="Profilin"/>
    <property type="match status" value="1"/>
</dbReference>
<dbReference type="InterPro" id="IPR005455">
    <property type="entry name" value="PFN_euk"/>
</dbReference>
<evidence type="ECO:0000256" key="4">
    <source>
        <dbReference type="ARBA" id="ARBA00023203"/>
    </source>
</evidence>
<dbReference type="OrthoDB" id="421374at2759"/>
<reference evidence="8" key="2">
    <citation type="submission" date="2015-01" db="EMBL/GenBank/DDBJ databases">
        <title>Evolutionary Origins and Diversification of the Mycorrhizal Mutualists.</title>
        <authorList>
            <consortium name="DOE Joint Genome Institute"/>
            <consortium name="Mycorrhizal Genomics Consortium"/>
            <person name="Kohler A."/>
            <person name="Kuo A."/>
            <person name="Nagy L.G."/>
            <person name="Floudas D."/>
            <person name="Copeland A."/>
            <person name="Barry K.W."/>
            <person name="Cichocki N."/>
            <person name="Veneault-Fourrey C."/>
            <person name="LaButti K."/>
            <person name="Lindquist E.A."/>
            <person name="Lipzen A."/>
            <person name="Lundell T."/>
            <person name="Morin E."/>
            <person name="Murat C."/>
            <person name="Riley R."/>
            <person name="Ohm R."/>
            <person name="Sun H."/>
            <person name="Tunlid A."/>
            <person name="Henrissat B."/>
            <person name="Grigoriev I.V."/>
            <person name="Hibbett D.S."/>
            <person name="Martin F."/>
        </authorList>
    </citation>
    <scope>NUCLEOTIDE SEQUENCE [LARGE SCALE GENOMIC DNA]</scope>
    <source>
        <strain evidence="8">Marx 270</strain>
    </source>
</reference>
<organism evidence="7 8">
    <name type="scientific">Pisolithus tinctorius Marx 270</name>
    <dbReference type="NCBI Taxonomy" id="870435"/>
    <lineage>
        <taxon>Eukaryota</taxon>
        <taxon>Fungi</taxon>
        <taxon>Dikarya</taxon>
        <taxon>Basidiomycota</taxon>
        <taxon>Agaricomycotina</taxon>
        <taxon>Agaricomycetes</taxon>
        <taxon>Agaricomycetidae</taxon>
        <taxon>Boletales</taxon>
        <taxon>Sclerodermatineae</taxon>
        <taxon>Pisolithaceae</taxon>
        <taxon>Pisolithus</taxon>
    </lineage>
</organism>
<dbReference type="SUPFAM" id="SSF55770">
    <property type="entry name" value="Profilin (actin-binding protein)"/>
    <property type="match status" value="1"/>
</dbReference>
<dbReference type="GO" id="GO:0005856">
    <property type="term" value="C:cytoskeleton"/>
    <property type="evidence" value="ECO:0007669"/>
    <property type="project" value="UniProtKB-SubCell"/>
</dbReference>
<reference evidence="7 8" key="1">
    <citation type="submission" date="2014-04" db="EMBL/GenBank/DDBJ databases">
        <authorList>
            <consortium name="DOE Joint Genome Institute"/>
            <person name="Kuo A."/>
            <person name="Kohler A."/>
            <person name="Costa M.D."/>
            <person name="Nagy L.G."/>
            <person name="Floudas D."/>
            <person name="Copeland A."/>
            <person name="Barry K.W."/>
            <person name="Cichocki N."/>
            <person name="Veneault-Fourrey C."/>
            <person name="LaButti K."/>
            <person name="Lindquist E.A."/>
            <person name="Lipzen A."/>
            <person name="Lundell T."/>
            <person name="Morin E."/>
            <person name="Murat C."/>
            <person name="Sun H."/>
            <person name="Tunlid A."/>
            <person name="Henrissat B."/>
            <person name="Grigoriev I.V."/>
            <person name="Hibbett D.S."/>
            <person name="Martin F."/>
            <person name="Nordberg H.P."/>
            <person name="Cantor M.N."/>
            <person name="Hua S.X."/>
        </authorList>
    </citation>
    <scope>NUCLEOTIDE SEQUENCE [LARGE SCALE GENOMIC DNA]</scope>
    <source>
        <strain evidence="7 8">Marx 270</strain>
    </source>
</reference>
<comment type="similarity">
    <text evidence="2 6">Belongs to the profilin family.</text>
</comment>
<comment type="subcellular location">
    <subcellularLocation>
        <location evidence="1">Cytoplasm</location>
        <location evidence="1">Cytoskeleton</location>
    </subcellularLocation>
</comment>
<evidence type="ECO:0000313" key="8">
    <source>
        <dbReference type="Proteomes" id="UP000054217"/>
    </source>
</evidence>
<keyword evidence="5" id="KW-0206">Cytoskeleton</keyword>
<evidence type="ECO:0000256" key="5">
    <source>
        <dbReference type="ARBA" id="ARBA00023212"/>
    </source>
</evidence>
<evidence type="ECO:0000256" key="1">
    <source>
        <dbReference type="ARBA" id="ARBA00004245"/>
    </source>
</evidence>
<evidence type="ECO:0000256" key="6">
    <source>
        <dbReference type="RuleBase" id="RU003909"/>
    </source>
</evidence>
<accession>A0A0C3IUA4</accession>
<dbReference type="SMART" id="SM00392">
    <property type="entry name" value="PROF"/>
    <property type="match status" value="1"/>
</dbReference>
<sequence length="137" mass="14745">MSWQDFVDKGLLEGGIIREAAIFGIDGGIWAQSAGCNISEDEQHAIVDGLNDPPLREIRVGGRKYRCTMSSLDVILSKSALVVESDDRSRSGGGAGGCIIKKTNQAVIVAEYPPKSSEMDVLAGVEQLGNYLIRNNY</sequence>
<evidence type="ECO:0000313" key="7">
    <source>
        <dbReference type="EMBL" id="KIO00438.1"/>
    </source>
</evidence>
<dbReference type="InParanoid" id="A0A0C3IUA4"/>
<dbReference type="PRINTS" id="PR01640">
    <property type="entry name" value="PROFILINPLNT"/>
</dbReference>
<dbReference type="AlphaFoldDB" id="A0A0C3IUA4"/>
<evidence type="ECO:0000256" key="2">
    <source>
        <dbReference type="ARBA" id="ARBA00010058"/>
    </source>
</evidence>
<gene>
    <name evidence="7" type="ORF">M404DRAFT_763808</name>
</gene>
<protein>
    <recommendedName>
        <fullName evidence="6">Profilin</fullName>
    </recommendedName>
</protein>
<proteinExistence type="inferred from homology"/>
<dbReference type="GO" id="GO:0005938">
    <property type="term" value="C:cell cortex"/>
    <property type="evidence" value="ECO:0007669"/>
    <property type="project" value="TreeGrafter"/>
</dbReference>
<dbReference type="GO" id="GO:0003785">
    <property type="term" value="F:actin monomer binding"/>
    <property type="evidence" value="ECO:0007669"/>
    <property type="project" value="TreeGrafter"/>
</dbReference>
<dbReference type="STRING" id="870435.A0A0C3IUA4"/>
<dbReference type="InterPro" id="IPR048278">
    <property type="entry name" value="PFN"/>
</dbReference>
<evidence type="ECO:0000256" key="3">
    <source>
        <dbReference type="ARBA" id="ARBA00022490"/>
    </source>
</evidence>
<dbReference type="PANTHER" id="PTHR11604:SF0">
    <property type="entry name" value="PROFILIN"/>
    <property type="match status" value="1"/>
</dbReference>
<dbReference type="HOGENOM" id="CLU_120772_1_1_1"/>
<dbReference type="EMBL" id="KN831996">
    <property type="protein sequence ID" value="KIO00438.1"/>
    <property type="molecule type" value="Genomic_DNA"/>
</dbReference>
<keyword evidence="8" id="KW-1185">Reference proteome</keyword>
<dbReference type="PRINTS" id="PR00392">
    <property type="entry name" value="PROFILIN"/>
</dbReference>
<dbReference type="Proteomes" id="UP000054217">
    <property type="component" value="Unassembled WGS sequence"/>
</dbReference>
<keyword evidence="4 6" id="KW-0009">Actin-binding</keyword>